<reference evidence="3 4" key="1">
    <citation type="journal article" date="2016" name="Nat. Commun.">
        <title>Thousands of microbial genomes shed light on interconnected biogeochemical processes in an aquifer system.</title>
        <authorList>
            <person name="Anantharaman K."/>
            <person name="Brown C.T."/>
            <person name="Hug L.A."/>
            <person name="Sharon I."/>
            <person name="Castelle C.J."/>
            <person name="Probst A.J."/>
            <person name="Thomas B.C."/>
            <person name="Singh A."/>
            <person name="Wilkins M.J."/>
            <person name="Karaoz U."/>
            <person name="Brodie E.L."/>
            <person name="Williams K.H."/>
            <person name="Hubbard S.S."/>
            <person name="Banfield J.F."/>
        </authorList>
    </citation>
    <scope>NUCLEOTIDE SEQUENCE [LARGE SCALE GENOMIC DNA]</scope>
</reference>
<dbReference type="CDD" id="cd00077">
    <property type="entry name" value="HDc"/>
    <property type="match status" value="1"/>
</dbReference>
<organism evidence="3 4">
    <name type="scientific">Candidatus Muproteobacteria bacterium RBG_16_62_13</name>
    <dbReference type="NCBI Taxonomy" id="1817756"/>
    <lineage>
        <taxon>Bacteria</taxon>
        <taxon>Pseudomonadati</taxon>
        <taxon>Pseudomonadota</taxon>
        <taxon>Candidatus Muproteobacteria</taxon>
    </lineage>
</organism>
<evidence type="ECO:0000313" key="4">
    <source>
        <dbReference type="Proteomes" id="UP000178379"/>
    </source>
</evidence>
<dbReference type="SUPFAM" id="SSF109604">
    <property type="entry name" value="HD-domain/PDEase-like"/>
    <property type="match status" value="1"/>
</dbReference>
<dbReference type="AlphaFoldDB" id="A0A1F6T976"/>
<dbReference type="PANTHER" id="PTHR43155:SF2">
    <property type="entry name" value="CYCLIC DI-GMP PHOSPHODIESTERASE PA4108"/>
    <property type="match status" value="1"/>
</dbReference>
<dbReference type="InterPro" id="IPR037522">
    <property type="entry name" value="HD_GYP_dom"/>
</dbReference>
<gene>
    <name evidence="3" type="ORF">A2140_00210</name>
</gene>
<dbReference type="PANTHER" id="PTHR43155">
    <property type="entry name" value="CYCLIC DI-GMP PHOSPHODIESTERASE PA4108-RELATED"/>
    <property type="match status" value="1"/>
</dbReference>
<dbReference type="STRING" id="1817756.A2140_00210"/>
<dbReference type="SMART" id="SM00471">
    <property type="entry name" value="HDc"/>
    <property type="match status" value="1"/>
</dbReference>
<dbReference type="InterPro" id="IPR003607">
    <property type="entry name" value="HD/PDEase_dom"/>
</dbReference>
<dbReference type="EMBL" id="MFSQ01000005">
    <property type="protein sequence ID" value="OGI41619.1"/>
    <property type="molecule type" value="Genomic_DNA"/>
</dbReference>
<comment type="caution">
    <text evidence="3">The sequence shown here is derived from an EMBL/GenBank/DDBJ whole genome shotgun (WGS) entry which is preliminary data.</text>
</comment>
<dbReference type="Proteomes" id="UP000178379">
    <property type="component" value="Unassembled WGS sequence"/>
</dbReference>
<accession>A0A1F6T976</accession>
<sequence length="428" mass="47462">MKRQVAISDLRIGMYVAELDRPWLETPFLFQGFEVRSNEDLDTLKRYCQYVYVLDQDSLGRPSGRGAENPRPAGSRTADDRDAPVATEADLLRLTNHPSARAIYPDRTTVEEEITRVTDTVRTANTYCQQMFEDARLGRALDIPQAKQVVGEMADSVLRNPDALTCFTLLKKKDAYTAEHSLRVAVLALIFGRHLGFERDMLYVLGLGALLHDVGKALVPLDILNKPKALDAKEIEIMKNHVSWGLELLDGISGIPPSALEVVRCHHERYDGHGYAGKLSGATIGTFGMIGAIVDTYDALTSDRVYRAGLSPHTALKRMYEQRATAFHSQLAEQFIQCLGIYPVGSIVQLNTREVGVVAGLNRERRLKPYLVLARRADNTPYPAMPAANLSTRTTREGRPCEIERVLEPADCGINPAYFLPVPALSVG</sequence>
<evidence type="ECO:0000313" key="3">
    <source>
        <dbReference type="EMBL" id="OGI41619.1"/>
    </source>
</evidence>
<protein>
    <recommendedName>
        <fullName evidence="2">HD-GYP domain-containing protein</fullName>
    </recommendedName>
</protein>
<evidence type="ECO:0000259" key="2">
    <source>
        <dbReference type="PROSITE" id="PS51832"/>
    </source>
</evidence>
<feature type="domain" description="HD-GYP" evidence="2">
    <location>
        <begin position="155"/>
        <end position="351"/>
    </location>
</feature>
<feature type="region of interest" description="Disordered" evidence="1">
    <location>
        <begin position="59"/>
        <end position="82"/>
    </location>
</feature>
<dbReference type="Gene3D" id="1.10.3210.10">
    <property type="entry name" value="Hypothetical protein af1432"/>
    <property type="match status" value="1"/>
</dbReference>
<proteinExistence type="predicted"/>
<name>A0A1F6T976_9PROT</name>
<dbReference type="Pfam" id="PF13487">
    <property type="entry name" value="HD_5"/>
    <property type="match status" value="1"/>
</dbReference>
<dbReference type="GO" id="GO:0008081">
    <property type="term" value="F:phosphoric diester hydrolase activity"/>
    <property type="evidence" value="ECO:0007669"/>
    <property type="project" value="UniProtKB-ARBA"/>
</dbReference>
<dbReference type="InterPro" id="IPR021812">
    <property type="entry name" value="DUF3391"/>
</dbReference>
<dbReference type="PROSITE" id="PS51832">
    <property type="entry name" value="HD_GYP"/>
    <property type="match status" value="1"/>
</dbReference>
<dbReference type="Pfam" id="PF11871">
    <property type="entry name" value="DUF3391"/>
    <property type="match status" value="1"/>
</dbReference>
<dbReference type="InterPro" id="IPR006675">
    <property type="entry name" value="HDIG_dom"/>
</dbReference>
<dbReference type="NCBIfam" id="TIGR00277">
    <property type="entry name" value="HDIG"/>
    <property type="match status" value="1"/>
</dbReference>
<evidence type="ECO:0000256" key="1">
    <source>
        <dbReference type="SAM" id="MobiDB-lite"/>
    </source>
</evidence>